<dbReference type="Pfam" id="PF05275">
    <property type="entry name" value="CopB"/>
    <property type="match status" value="1"/>
</dbReference>
<evidence type="ECO:0000313" key="3">
    <source>
        <dbReference type="EMBL" id="MBY4636161.1"/>
    </source>
</evidence>
<accession>A0ABS7MAV6</accession>
<feature type="region of interest" description="Disordered" evidence="1">
    <location>
        <begin position="27"/>
        <end position="48"/>
    </location>
</feature>
<name>A0ABS7MAV6_9SPHN</name>
<dbReference type="RefSeq" id="WP_222135738.1">
    <property type="nucleotide sequence ID" value="NZ_JAILXK010000001.1"/>
</dbReference>
<feature type="signal peptide" evidence="2">
    <location>
        <begin position="1"/>
        <end position="24"/>
    </location>
</feature>
<organism evidence="3 4">
    <name type="scientific">Sphingopyxis jiangsuensis</name>
    <dbReference type="NCBI Taxonomy" id="2871171"/>
    <lineage>
        <taxon>Bacteria</taxon>
        <taxon>Pseudomonadati</taxon>
        <taxon>Pseudomonadota</taxon>
        <taxon>Alphaproteobacteria</taxon>
        <taxon>Sphingomonadales</taxon>
        <taxon>Sphingomonadaceae</taxon>
        <taxon>Sphingopyxis</taxon>
    </lineage>
</organism>
<keyword evidence="2" id="KW-0732">Signal</keyword>
<dbReference type="InterPro" id="IPR007939">
    <property type="entry name" value="Cu-R_B_prcur"/>
</dbReference>
<feature type="chain" id="PRO_5047058404" evidence="2">
    <location>
        <begin position="25"/>
        <end position="371"/>
    </location>
</feature>
<gene>
    <name evidence="3" type="ORF">K5P26_03285</name>
</gene>
<sequence length="371" mass="39956">MRRASLLFASFSAFALAMPAAAQADPHARHGASAPMAPAREGGASGCTPEHAAMGHCTMDNDVEHHGAHGDTEMQADPGDNMDDGAHAAMPTNGDCTPEHAAMGHCTPREIITEGHGEAAVGTDLPPGDAPAPPPPSDWYADRIYPASEMEHSRHQMMKENGAQTFGFINLDFEYQARKGHDGLSWEGEAWYGNDIDRLTIKSEGESEIGEGLEEGEVQLLYSRAIGPYFNAQAGVRQDFGGGPDRSYATLAIEGLAPYWFEVEGALFLSDKGDVLARVEGEYDQRITQRLVLQPAIEANFSLQDMPANGIGSGLSDVELGLRLRYAIVPEFAPYIGVEWSRKFGDTARSARLAGESVESTSFVVGVRAWF</sequence>
<evidence type="ECO:0000256" key="1">
    <source>
        <dbReference type="SAM" id="MobiDB-lite"/>
    </source>
</evidence>
<evidence type="ECO:0000256" key="2">
    <source>
        <dbReference type="SAM" id="SignalP"/>
    </source>
</evidence>
<dbReference type="EMBL" id="JAILXK010000001">
    <property type="protein sequence ID" value="MBY4636161.1"/>
    <property type="molecule type" value="Genomic_DNA"/>
</dbReference>
<dbReference type="Proteomes" id="UP001166571">
    <property type="component" value="Unassembled WGS sequence"/>
</dbReference>
<proteinExistence type="predicted"/>
<comment type="caution">
    <text evidence="3">The sequence shown here is derived from an EMBL/GenBank/DDBJ whole genome shotgun (WGS) entry which is preliminary data.</text>
</comment>
<keyword evidence="4" id="KW-1185">Reference proteome</keyword>
<evidence type="ECO:0000313" key="4">
    <source>
        <dbReference type="Proteomes" id="UP001166571"/>
    </source>
</evidence>
<protein>
    <submittedName>
        <fullName evidence="3">Copper resistance protein B</fullName>
    </submittedName>
</protein>
<reference evidence="3" key="1">
    <citation type="submission" date="2021-08" db="EMBL/GenBank/DDBJ databases">
        <title>Sphingopyxis panaciterrulae sp. nov., isolated from the surface water of the Yellow Sea.</title>
        <authorList>
            <person name="Gao Z."/>
            <person name="Zhang D."/>
            <person name="Zhang A."/>
        </authorList>
    </citation>
    <scope>NUCLEOTIDE SEQUENCE</scope>
    <source>
        <strain evidence="3">XHP0097</strain>
    </source>
</reference>